<dbReference type="SUPFAM" id="SSF103473">
    <property type="entry name" value="MFS general substrate transporter"/>
    <property type="match status" value="1"/>
</dbReference>
<keyword evidence="3 7" id="KW-0812">Transmembrane</keyword>
<evidence type="ECO:0000256" key="2">
    <source>
        <dbReference type="ARBA" id="ARBA00022448"/>
    </source>
</evidence>
<dbReference type="STRING" id="69332.A0A388JYG6"/>
<dbReference type="OrthoDB" id="440755at2759"/>
<dbReference type="GO" id="GO:0022857">
    <property type="term" value="F:transmembrane transporter activity"/>
    <property type="evidence" value="ECO:0007669"/>
    <property type="project" value="InterPro"/>
</dbReference>
<feature type="transmembrane region" description="Helical" evidence="7">
    <location>
        <begin position="378"/>
        <end position="399"/>
    </location>
</feature>
<evidence type="ECO:0000256" key="3">
    <source>
        <dbReference type="ARBA" id="ARBA00022692"/>
    </source>
</evidence>
<feature type="transmembrane region" description="Helical" evidence="7">
    <location>
        <begin position="246"/>
        <end position="265"/>
    </location>
</feature>
<dbReference type="InterPro" id="IPR020846">
    <property type="entry name" value="MFS_dom"/>
</dbReference>
<evidence type="ECO:0000259" key="8">
    <source>
        <dbReference type="PROSITE" id="PS50850"/>
    </source>
</evidence>
<evidence type="ECO:0000256" key="5">
    <source>
        <dbReference type="ARBA" id="ARBA00023136"/>
    </source>
</evidence>
<evidence type="ECO:0000256" key="7">
    <source>
        <dbReference type="SAM" id="Phobius"/>
    </source>
</evidence>
<keyword evidence="2" id="KW-0813">Transport</keyword>
<dbReference type="PANTHER" id="PTHR23505">
    <property type="entry name" value="SPINSTER"/>
    <property type="match status" value="1"/>
</dbReference>
<feature type="transmembrane region" description="Helical" evidence="7">
    <location>
        <begin position="212"/>
        <end position="234"/>
    </location>
</feature>
<dbReference type="PROSITE" id="PS50850">
    <property type="entry name" value="MFS"/>
    <property type="match status" value="1"/>
</dbReference>
<dbReference type="InterPro" id="IPR044770">
    <property type="entry name" value="MFS_spinster-like"/>
</dbReference>
<accession>A0A388JYG6</accession>
<keyword evidence="10" id="KW-1185">Reference proteome</keyword>
<sequence length="649" mass="70276">MAMLPDLGRAKGMEGGRGGGEERDLGDGRVKVGRVVIGRGRGGGGGRRVVGRCCGCGAEVFERCRREEEDGQSFRPLKVYFDPMFRMLILVNLAAIMERGDESMLPAVFNELQIRFHASPTALATLTLLRALVQALFSPVAAHLSSRYNRTHVITGGIICWAMATFGVGASVSFSQVATARALNGIGLALVIPSIQSIIADSYPAGRRGWGFGVYQMLGFVGGISGAVFATLMADSLILGVAGWRMAFFVMALASGVLALSMYLGGKDPRDISLHCAICSAGDGREMEMRPLALEEMMSDGSRASSELTVIRHDDVKEMETAMDGLQKTWRDVQCVLRVPTFQVIVAQGVIGSFPISAMVFLTWYFELMGFSHEKVAVLMLAGGVGASIGSVFGGWVGDRMSQIYPDSGRVMCAQFCTGMSAPLSVLLLQGLPRNPHKLGIYTCVMFLSGLLMSWNATATNNPIFAEVVPERLRTTMYAYDRAFEVSFAAFGAPTAGFLSQHLFGFQVNRVQKHGKGPGAAMSNVERQANAAALSKGLVVCLVIPYTICCMVYSLLYRTYPVDRDRVLNETSSQCGADEGGTPCGGVDFQGKEGLFTRNGDMLTREKLDESDLDGYFGGRYDSDALWHLRSIERTREELKLFAVEGCRQ</sequence>
<organism evidence="9 10">
    <name type="scientific">Chara braunii</name>
    <name type="common">Braun's stonewort</name>
    <dbReference type="NCBI Taxonomy" id="69332"/>
    <lineage>
        <taxon>Eukaryota</taxon>
        <taxon>Viridiplantae</taxon>
        <taxon>Streptophyta</taxon>
        <taxon>Charophyceae</taxon>
        <taxon>Charales</taxon>
        <taxon>Characeae</taxon>
        <taxon>Chara</taxon>
    </lineage>
</organism>
<dbReference type="PANTHER" id="PTHR23505:SF52">
    <property type="entry name" value="MAJOR FACILITATOR SUPERFAMILY PROTEIN"/>
    <property type="match status" value="1"/>
</dbReference>
<feature type="transmembrane region" description="Helical" evidence="7">
    <location>
        <begin position="439"/>
        <end position="457"/>
    </location>
</feature>
<dbReference type="OMA" id="MAMWLEL"/>
<dbReference type="Gene3D" id="1.20.1250.20">
    <property type="entry name" value="MFS general substrate transporter like domains"/>
    <property type="match status" value="1"/>
</dbReference>
<comment type="subcellular location">
    <subcellularLocation>
        <location evidence="1">Membrane</location>
        <topology evidence="1">Multi-pass membrane protein</topology>
    </subcellularLocation>
</comment>
<feature type="transmembrane region" description="Helical" evidence="7">
    <location>
        <begin position="344"/>
        <end position="366"/>
    </location>
</feature>
<evidence type="ECO:0000313" key="9">
    <source>
        <dbReference type="EMBL" id="GBG62817.1"/>
    </source>
</evidence>
<evidence type="ECO:0000313" key="10">
    <source>
        <dbReference type="Proteomes" id="UP000265515"/>
    </source>
</evidence>
<dbReference type="EMBL" id="BFEA01000032">
    <property type="protein sequence ID" value="GBG62817.1"/>
    <property type="molecule type" value="Genomic_DNA"/>
</dbReference>
<feature type="transmembrane region" description="Helical" evidence="7">
    <location>
        <begin position="153"/>
        <end position="174"/>
    </location>
</feature>
<dbReference type="Pfam" id="PF07690">
    <property type="entry name" value="MFS_1"/>
    <property type="match status" value="1"/>
</dbReference>
<name>A0A388JYG6_CHABU</name>
<evidence type="ECO:0000256" key="1">
    <source>
        <dbReference type="ARBA" id="ARBA00004141"/>
    </source>
</evidence>
<protein>
    <recommendedName>
        <fullName evidence="8">Major facilitator superfamily (MFS) profile domain-containing protein</fullName>
    </recommendedName>
</protein>
<comment type="caution">
    <text evidence="9">The sequence shown here is derived from an EMBL/GenBank/DDBJ whole genome shotgun (WGS) entry which is preliminary data.</text>
</comment>
<feature type="transmembrane region" description="Helical" evidence="7">
    <location>
        <begin position="180"/>
        <end position="200"/>
    </location>
</feature>
<proteinExistence type="inferred from homology"/>
<keyword evidence="5 7" id="KW-0472">Membrane</keyword>
<feature type="transmembrane region" description="Helical" evidence="7">
    <location>
        <begin position="537"/>
        <end position="556"/>
    </location>
</feature>
<dbReference type="InterPro" id="IPR011701">
    <property type="entry name" value="MFS"/>
</dbReference>
<keyword evidence="4 7" id="KW-1133">Transmembrane helix</keyword>
<dbReference type="InterPro" id="IPR036259">
    <property type="entry name" value="MFS_trans_sf"/>
</dbReference>
<feature type="transmembrane region" description="Helical" evidence="7">
    <location>
        <begin position="411"/>
        <end position="433"/>
    </location>
</feature>
<evidence type="ECO:0000256" key="6">
    <source>
        <dbReference type="ARBA" id="ARBA00024338"/>
    </source>
</evidence>
<dbReference type="AlphaFoldDB" id="A0A388JYG6"/>
<gene>
    <name evidence="9" type="ORF">CBR_g32400</name>
</gene>
<feature type="domain" description="Major facilitator superfamily (MFS) profile" evidence="8">
    <location>
        <begin position="87"/>
        <end position="548"/>
    </location>
</feature>
<comment type="similarity">
    <text evidence="6">Belongs to the major facilitator superfamily. Spinster (TC 2.A.1.49) family.</text>
</comment>
<dbReference type="Proteomes" id="UP000265515">
    <property type="component" value="Unassembled WGS sequence"/>
</dbReference>
<dbReference type="GO" id="GO:0016020">
    <property type="term" value="C:membrane"/>
    <property type="evidence" value="ECO:0007669"/>
    <property type="project" value="UniProtKB-SubCell"/>
</dbReference>
<dbReference type="Gramene" id="GBG62817">
    <property type="protein sequence ID" value="GBG62817"/>
    <property type="gene ID" value="CBR_g32400"/>
</dbReference>
<reference evidence="9 10" key="1">
    <citation type="journal article" date="2018" name="Cell">
        <title>The Chara Genome: Secondary Complexity and Implications for Plant Terrestrialization.</title>
        <authorList>
            <person name="Nishiyama T."/>
            <person name="Sakayama H."/>
            <person name="Vries J.D."/>
            <person name="Buschmann H."/>
            <person name="Saint-Marcoux D."/>
            <person name="Ullrich K.K."/>
            <person name="Haas F.B."/>
            <person name="Vanderstraeten L."/>
            <person name="Becker D."/>
            <person name="Lang D."/>
            <person name="Vosolsobe S."/>
            <person name="Rombauts S."/>
            <person name="Wilhelmsson P.K.I."/>
            <person name="Janitza P."/>
            <person name="Kern R."/>
            <person name="Heyl A."/>
            <person name="Rumpler F."/>
            <person name="Villalobos L.I.A.C."/>
            <person name="Clay J.M."/>
            <person name="Skokan R."/>
            <person name="Toyoda A."/>
            <person name="Suzuki Y."/>
            <person name="Kagoshima H."/>
            <person name="Schijlen E."/>
            <person name="Tajeshwar N."/>
            <person name="Catarino B."/>
            <person name="Hetherington A.J."/>
            <person name="Saltykova A."/>
            <person name="Bonnot C."/>
            <person name="Breuninger H."/>
            <person name="Symeonidi A."/>
            <person name="Radhakrishnan G.V."/>
            <person name="Van Nieuwerburgh F."/>
            <person name="Deforce D."/>
            <person name="Chang C."/>
            <person name="Karol K.G."/>
            <person name="Hedrich R."/>
            <person name="Ulvskov P."/>
            <person name="Glockner G."/>
            <person name="Delwiche C.F."/>
            <person name="Petrasek J."/>
            <person name="Van de Peer Y."/>
            <person name="Friml J."/>
            <person name="Beilby M."/>
            <person name="Dolan L."/>
            <person name="Kohara Y."/>
            <person name="Sugano S."/>
            <person name="Fujiyama A."/>
            <person name="Delaux P.-M."/>
            <person name="Quint M."/>
            <person name="TheiBen G."/>
            <person name="Hagemann M."/>
            <person name="Harholt J."/>
            <person name="Dunand C."/>
            <person name="Zachgo S."/>
            <person name="Langdale J."/>
            <person name="Maumus F."/>
            <person name="Straeten D.V.D."/>
            <person name="Gould S.B."/>
            <person name="Rensing S.A."/>
        </authorList>
    </citation>
    <scope>NUCLEOTIDE SEQUENCE [LARGE SCALE GENOMIC DNA]</scope>
    <source>
        <strain evidence="9 10">S276</strain>
    </source>
</reference>
<evidence type="ECO:0000256" key="4">
    <source>
        <dbReference type="ARBA" id="ARBA00022989"/>
    </source>
</evidence>